<keyword evidence="6" id="KW-0479">Metal-binding</keyword>
<dbReference type="FunFam" id="2.30.42.10:FF:000056">
    <property type="entry name" value="Golgi reassembly-stacking protein 2 isoform 1"/>
    <property type="match status" value="1"/>
</dbReference>
<reference evidence="9 10" key="1">
    <citation type="journal article" date="2023" name="BMC Biol.">
        <title>The compact genome of the sponge Oopsacas minuta (Hexactinellida) is lacking key metazoan core genes.</title>
        <authorList>
            <person name="Santini S."/>
            <person name="Schenkelaars Q."/>
            <person name="Jourda C."/>
            <person name="Duchesne M."/>
            <person name="Belahbib H."/>
            <person name="Rocher C."/>
            <person name="Selva M."/>
            <person name="Riesgo A."/>
            <person name="Vervoort M."/>
            <person name="Leys S.P."/>
            <person name="Kodjabachian L."/>
            <person name="Le Bivic A."/>
            <person name="Borchiellini C."/>
            <person name="Claverie J.M."/>
            <person name="Renard E."/>
        </authorList>
    </citation>
    <scope>NUCLEOTIDE SEQUENCE [LARGE SCALE GENOMIC DNA]</scope>
    <source>
        <strain evidence="9">SPO-2</strain>
    </source>
</reference>
<dbReference type="PANTHER" id="PTHR12893">
    <property type="entry name" value="GOLGI REASSEMBLY STACKING PROTEIN GRASP"/>
    <property type="match status" value="1"/>
</dbReference>
<evidence type="ECO:0000256" key="4">
    <source>
        <dbReference type="ARBA" id="ARBA00023034"/>
    </source>
</evidence>
<keyword evidence="3" id="KW-0677">Repeat</keyword>
<evidence type="ECO:0000256" key="3">
    <source>
        <dbReference type="ARBA" id="ARBA00022737"/>
    </source>
</evidence>
<evidence type="ECO:0000313" key="9">
    <source>
        <dbReference type="EMBL" id="KAI6654267.1"/>
    </source>
</evidence>
<proteinExistence type="inferred from homology"/>
<dbReference type="AlphaFoldDB" id="A0AAV7JZF7"/>
<dbReference type="InterPro" id="IPR024958">
    <property type="entry name" value="GRASP_PDZ"/>
</dbReference>
<keyword evidence="6" id="KW-0862">Zinc</keyword>
<dbReference type="GO" id="GO:0046872">
    <property type="term" value="F:metal ion binding"/>
    <property type="evidence" value="ECO:0007669"/>
    <property type="project" value="UniProtKB-KW"/>
</dbReference>
<feature type="region of interest" description="Disordered" evidence="7">
    <location>
        <begin position="413"/>
        <end position="437"/>
    </location>
</feature>
<dbReference type="GO" id="GO:0007030">
    <property type="term" value="P:Golgi organization"/>
    <property type="evidence" value="ECO:0007669"/>
    <property type="project" value="TreeGrafter"/>
</dbReference>
<comment type="caution">
    <text evidence="9">The sequence shown here is derived from an EMBL/GenBank/DDBJ whole genome shotgun (WGS) entry which is preliminary data.</text>
</comment>
<evidence type="ECO:0000256" key="2">
    <source>
        <dbReference type="ARBA" id="ARBA00007144"/>
    </source>
</evidence>
<accession>A0AAV7JZF7</accession>
<feature type="domain" description="PDZ GRASP-type" evidence="8">
    <location>
        <begin position="15"/>
        <end position="105"/>
    </location>
</feature>
<evidence type="ECO:0000259" key="8">
    <source>
        <dbReference type="PROSITE" id="PS51865"/>
    </source>
</evidence>
<organism evidence="9 10">
    <name type="scientific">Oopsacas minuta</name>
    <dbReference type="NCBI Taxonomy" id="111878"/>
    <lineage>
        <taxon>Eukaryota</taxon>
        <taxon>Metazoa</taxon>
        <taxon>Porifera</taxon>
        <taxon>Hexactinellida</taxon>
        <taxon>Hexasterophora</taxon>
        <taxon>Lyssacinosida</taxon>
        <taxon>Leucopsacidae</taxon>
        <taxon>Oopsacas</taxon>
    </lineage>
</organism>
<keyword evidence="10" id="KW-1185">Reference proteome</keyword>
<gene>
    <name evidence="9" type="ORF">LOD99_666</name>
</gene>
<dbReference type="GO" id="GO:0000139">
    <property type="term" value="C:Golgi membrane"/>
    <property type="evidence" value="ECO:0007669"/>
    <property type="project" value="UniProtKB-SubCell"/>
</dbReference>
<comment type="subcellular location">
    <subcellularLocation>
        <location evidence="1">Golgi apparatus membrane</location>
    </subcellularLocation>
</comment>
<protein>
    <recommendedName>
        <fullName evidence="8">PDZ GRASP-type domain-containing protein</fullName>
    </recommendedName>
</protein>
<feature type="binding site" evidence="6">
    <location>
        <position position="18"/>
    </location>
    <ligand>
        <name>Zn(2+)</name>
        <dbReference type="ChEBI" id="CHEBI:29105"/>
    </ligand>
</feature>
<dbReference type="PANTHER" id="PTHR12893:SF0">
    <property type="entry name" value="GRASP65"/>
    <property type="match status" value="1"/>
</dbReference>
<feature type="binding site" evidence="6">
    <location>
        <position position="103"/>
    </location>
    <ligand>
        <name>Zn(2+)</name>
        <dbReference type="ChEBI" id="CHEBI:29105"/>
    </ligand>
</feature>
<evidence type="ECO:0000256" key="6">
    <source>
        <dbReference type="PIRSR" id="PIRSR607583-1"/>
    </source>
</evidence>
<evidence type="ECO:0000313" key="10">
    <source>
        <dbReference type="Proteomes" id="UP001165289"/>
    </source>
</evidence>
<feature type="domain" description="PDZ GRASP-type" evidence="8">
    <location>
        <begin position="111"/>
        <end position="196"/>
    </location>
</feature>
<evidence type="ECO:0000256" key="7">
    <source>
        <dbReference type="SAM" id="MobiDB-lite"/>
    </source>
</evidence>
<dbReference type="PROSITE" id="PS51865">
    <property type="entry name" value="PDZ_GRASP"/>
    <property type="match status" value="2"/>
</dbReference>
<dbReference type="EMBL" id="JAKMXF010000222">
    <property type="protein sequence ID" value="KAI6654267.1"/>
    <property type="molecule type" value="Genomic_DNA"/>
</dbReference>
<sequence length="437" mass="48993">MGGNQSTPIPGGGTHGYHVLKVQDKSPADLSKLEAYFDFIVTIQGLRLDRESDTLIEILKAHLDREVKLGVYNIKGRSWREVGLVPNNKWGGQGVIGVSIRFCSFENVSDNIWHILEVYPNSPAQKAGLCSNTDYIIGYEMMEEEFDTFIEQNNRREVKLFVYNVASDKCRDVVIIPDQNWGGEGSLGCGVGTGYLHRIPNISENNLQDRSTPRKSDIEVGEKRDKLVSEFANVQLLPASPQRKIQENVQTNIEKKPVTIQENVQTNIEKKPVTIQENVQTNIEKKPVTIQEIFTTHNQEQVLSEKNVVADQDQSLIHAPIKDFTIQEPYIPPVQDTTQLNRRQEVDKKSPIPTASAKNLFTTQFSPQTIVSPSSGLPTAPPTEFNLDIPEGTFHHTQQPVYQPDPTFKPITSSHIPSHPSYTAVSPPTIEDVHQVN</sequence>
<dbReference type="InterPro" id="IPR036034">
    <property type="entry name" value="PDZ_sf"/>
</dbReference>
<evidence type="ECO:0000256" key="1">
    <source>
        <dbReference type="ARBA" id="ARBA00004394"/>
    </source>
</evidence>
<dbReference type="Gene3D" id="2.30.42.10">
    <property type="match status" value="2"/>
</dbReference>
<keyword evidence="4" id="KW-0333">Golgi apparatus</keyword>
<dbReference type="Pfam" id="PF04495">
    <property type="entry name" value="GRASP55_65"/>
    <property type="match status" value="1"/>
</dbReference>
<name>A0AAV7JZF7_9METZ</name>
<keyword evidence="5" id="KW-0472">Membrane</keyword>
<dbReference type="Proteomes" id="UP001165289">
    <property type="component" value="Unassembled WGS sequence"/>
</dbReference>
<evidence type="ECO:0000256" key="5">
    <source>
        <dbReference type="ARBA" id="ARBA00023136"/>
    </source>
</evidence>
<comment type="similarity">
    <text evidence="2">Belongs to the GORASP family.</text>
</comment>
<dbReference type="InterPro" id="IPR007583">
    <property type="entry name" value="GRASP55_65"/>
</dbReference>